<evidence type="ECO:0000313" key="2">
    <source>
        <dbReference type="Proteomes" id="UP000483820"/>
    </source>
</evidence>
<protein>
    <submittedName>
        <fullName evidence="1">Uncharacterized protein</fullName>
    </submittedName>
</protein>
<organism evidence="1 2">
    <name type="scientific">Caenorhabditis remanei</name>
    <name type="common">Caenorhabditis vulgaris</name>
    <dbReference type="NCBI Taxonomy" id="31234"/>
    <lineage>
        <taxon>Eukaryota</taxon>
        <taxon>Metazoa</taxon>
        <taxon>Ecdysozoa</taxon>
        <taxon>Nematoda</taxon>
        <taxon>Chromadorea</taxon>
        <taxon>Rhabditida</taxon>
        <taxon>Rhabditina</taxon>
        <taxon>Rhabditomorpha</taxon>
        <taxon>Rhabditoidea</taxon>
        <taxon>Rhabditidae</taxon>
        <taxon>Peloderinae</taxon>
        <taxon>Caenorhabditis</taxon>
    </lineage>
</organism>
<dbReference type="AlphaFoldDB" id="A0A6A5HPA9"/>
<dbReference type="RefSeq" id="XP_053591543.1">
    <property type="nucleotide sequence ID" value="XM_053722898.1"/>
</dbReference>
<dbReference type="CTD" id="78773245"/>
<accession>A0A6A5HPA9</accession>
<name>A0A6A5HPA9_CAERE</name>
<dbReference type="GeneID" id="78773245"/>
<dbReference type="Proteomes" id="UP000483820">
    <property type="component" value="Chromosome I"/>
</dbReference>
<dbReference type="EMBL" id="WUAV01000001">
    <property type="protein sequence ID" value="KAF1769465.1"/>
    <property type="molecule type" value="Genomic_DNA"/>
</dbReference>
<sequence length="123" mass="13620">MGSARTISSSLSLRPRKSDVIGAVSSNGTITSKDHDKKTVKSNVPVLIAGKELLNDLMAQLGSPFRERNNEREDPKKIIALSEIHYFKLRMEDLLNVINGSEPAKKTDFIQAGDSLIREFPPQ</sequence>
<reference evidence="1 2" key="1">
    <citation type="submission" date="2019-12" db="EMBL/GenBank/DDBJ databases">
        <title>Chromosome-level assembly of the Caenorhabditis remanei genome.</title>
        <authorList>
            <person name="Teterina A.A."/>
            <person name="Willis J.H."/>
            <person name="Phillips P.C."/>
        </authorList>
    </citation>
    <scope>NUCLEOTIDE SEQUENCE [LARGE SCALE GENOMIC DNA]</scope>
    <source>
        <strain evidence="1 2">PX506</strain>
        <tissue evidence="1">Whole organism</tissue>
    </source>
</reference>
<comment type="caution">
    <text evidence="1">The sequence shown here is derived from an EMBL/GenBank/DDBJ whole genome shotgun (WGS) entry which is preliminary data.</text>
</comment>
<proteinExistence type="predicted"/>
<gene>
    <name evidence="1" type="ORF">GCK72_001282</name>
</gene>
<dbReference type="KEGG" id="crq:GCK72_001282"/>
<evidence type="ECO:0000313" key="1">
    <source>
        <dbReference type="EMBL" id="KAF1769465.1"/>
    </source>
</evidence>